<dbReference type="Proteomes" id="UP000507695">
    <property type="component" value="Unassembled WGS sequence"/>
</dbReference>
<organism evidence="2">
    <name type="scientific">Klebsiella pneumoniae</name>
    <dbReference type="NCBI Taxonomy" id="573"/>
    <lineage>
        <taxon>Bacteria</taxon>
        <taxon>Pseudomonadati</taxon>
        <taxon>Pseudomonadota</taxon>
        <taxon>Gammaproteobacteria</taxon>
        <taxon>Enterobacterales</taxon>
        <taxon>Enterobacteriaceae</taxon>
        <taxon>Klebsiella/Raoultella group</taxon>
        <taxon>Klebsiella</taxon>
        <taxon>Klebsiella pneumoniae complex</taxon>
    </lineage>
</organism>
<dbReference type="EMBL" id="CABDVL010000003">
    <property type="protein sequence ID" value="VTM54262.1"/>
    <property type="molecule type" value="Genomic_DNA"/>
</dbReference>
<name>A0A4P0Y1F1_KLEPN</name>
<reference evidence="2" key="1">
    <citation type="submission" date="2019-04" db="EMBL/GenBank/DDBJ databases">
        <authorList>
            <consortium name="Pathogen Informatics"/>
        </authorList>
    </citation>
    <scope>NUCLEOTIDE SEQUENCE</scope>
    <source>
        <strain evidence="2">NCTC9183</strain>
    </source>
</reference>
<proteinExistence type="predicted"/>
<evidence type="ECO:0008006" key="3">
    <source>
        <dbReference type="Google" id="ProtNLM"/>
    </source>
</evidence>
<protein>
    <recommendedName>
        <fullName evidence="3">LysR family transcriptional regulator</fullName>
    </recommendedName>
</protein>
<evidence type="ECO:0000313" key="2">
    <source>
        <dbReference type="EMBL" id="VTM54262.1"/>
    </source>
</evidence>
<sequence>MQDLNDFAWFVQVVDHGVSPRRGERLTSRNPNSAAALRNSRSGWACV</sequence>
<gene>
    <name evidence="2" type="ORF">NCTC9183_02930</name>
</gene>
<dbReference type="AlphaFoldDB" id="A0A4P0Y1F1"/>
<evidence type="ECO:0000256" key="1">
    <source>
        <dbReference type="SAM" id="MobiDB-lite"/>
    </source>
</evidence>
<accession>A0A4P0Y1F1</accession>
<feature type="region of interest" description="Disordered" evidence="1">
    <location>
        <begin position="20"/>
        <end position="47"/>
    </location>
</feature>